<dbReference type="Proteomes" id="UP000077667">
    <property type="component" value="Chromosome"/>
</dbReference>
<dbReference type="KEGG" id="nia:A8C56_21005"/>
<feature type="chain" id="PRO_5008389909" evidence="1">
    <location>
        <begin position="20"/>
        <end position="285"/>
    </location>
</feature>
<keyword evidence="1" id="KW-0732">Signal</keyword>
<evidence type="ECO:0000256" key="1">
    <source>
        <dbReference type="SAM" id="SignalP"/>
    </source>
</evidence>
<proteinExistence type="predicted"/>
<name>A0A1A9I632_9BACT</name>
<dbReference type="EMBL" id="CP015772">
    <property type="protein sequence ID" value="ANH83128.1"/>
    <property type="molecule type" value="Genomic_DNA"/>
</dbReference>
<evidence type="ECO:0000313" key="3">
    <source>
        <dbReference type="Proteomes" id="UP000077667"/>
    </source>
</evidence>
<organism evidence="2 3">
    <name type="scientific">Niabella ginsenosidivorans</name>
    <dbReference type="NCBI Taxonomy" id="1176587"/>
    <lineage>
        <taxon>Bacteria</taxon>
        <taxon>Pseudomonadati</taxon>
        <taxon>Bacteroidota</taxon>
        <taxon>Chitinophagia</taxon>
        <taxon>Chitinophagales</taxon>
        <taxon>Chitinophagaceae</taxon>
        <taxon>Niabella</taxon>
    </lineage>
</organism>
<gene>
    <name evidence="2" type="ORF">A8C56_21005</name>
</gene>
<protein>
    <submittedName>
        <fullName evidence="2">Uncharacterized protein</fullName>
    </submittedName>
</protein>
<evidence type="ECO:0000313" key="2">
    <source>
        <dbReference type="EMBL" id="ANH83128.1"/>
    </source>
</evidence>
<accession>A0A1A9I632</accession>
<feature type="signal peptide" evidence="1">
    <location>
        <begin position="1"/>
        <end position="19"/>
    </location>
</feature>
<dbReference type="STRING" id="1176587.A8C56_21005"/>
<sequence length="285" mass="32162">MKMKSIILLWIFIPLLSSGQGTPARTGKQKSGIKNGILNKATEQYDHCWKGFIGSGIPVFIHFCSHSIRYGKYGNIVSGEIIYLNTKKQQPIPLIGYTDSGKHFILSEYAKDGAVTGIIYANADKETLKGTWSKPSSEKTYILQLKACDTLIRSQDITTNPEDIFGNYYYRYGEKGYSGELKLRKINDQIALFYMFSVTSAPARNMADLIDNDTIPIPAATFTYKVPDTDGCRIKVQFFKQFVVVSYPDEDACRNAFGHNATYEGIYYKVPLLPGKKRTDRNKNF</sequence>
<reference evidence="2 3" key="1">
    <citation type="submission" date="2016-05" db="EMBL/GenBank/DDBJ databases">
        <title>Niabella ginsenosidivorans BS26 whole genome sequencing.</title>
        <authorList>
            <person name="Im W.T."/>
            <person name="Siddiqi M.Z."/>
        </authorList>
    </citation>
    <scope>NUCLEOTIDE SEQUENCE [LARGE SCALE GENOMIC DNA]</scope>
    <source>
        <strain evidence="2 3">BS26</strain>
    </source>
</reference>
<keyword evidence="3" id="KW-1185">Reference proteome</keyword>
<dbReference type="AlphaFoldDB" id="A0A1A9I632"/>